<reference evidence="2" key="1">
    <citation type="journal article" date="2022" name="bioRxiv">
        <title>Sequencing and chromosome-scale assembly of the giantPleurodeles waltlgenome.</title>
        <authorList>
            <person name="Brown T."/>
            <person name="Elewa A."/>
            <person name="Iarovenko S."/>
            <person name="Subramanian E."/>
            <person name="Araus A.J."/>
            <person name="Petzold A."/>
            <person name="Susuki M."/>
            <person name="Suzuki K.-i.T."/>
            <person name="Hayashi T."/>
            <person name="Toyoda A."/>
            <person name="Oliveira C."/>
            <person name="Osipova E."/>
            <person name="Leigh N.D."/>
            <person name="Simon A."/>
            <person name="Yun M.H."/>
        </authorList>
    </citation>
    <scope>NUCLEOTIDE SEQUENCE</scope>
    <source>
        <strain evidence="2">20211129_DDA</strain>
        <tissue evidence="2">Liver</tissue>
    </source>
</reference>
<feature type="non-terminal residue" evidence="2">
    <location>
        <position position="1"/>
    </location>
</feature>
<dbReference type="EMBL" id="JANPWB010000008">
    <property type="protein sequence ID" value="KAJ1167664.1"/>
    <property type="molecule type" value="Genomic_DNA"/>
</dbReference>
<feature type="region of interest" description="Disordered" evidence="1">
    <location>
        <begin position="1"/>
        <end position="20"/>
    </location>
</feature>
<organism evidence="2 3">
    <name type="scientific">Pleurodeles waltl</name>
    <name type="common">Iberian ribbed newt</name>
    <dbReference type="NCBI Taxonomy" id="8319"/>
    <lineage>
        <taxon>Eukaryota</taxon>
        <taxon>Metazoa</taxon>
        <taxon>Chordata</taxon>
        <taxon>Craniata</taxon>
        <taxon>Vertebrata</taxon>
        <taxon>Euteleostomi</taxon>
        <taxon>Amphibia</taxon>
        <taxon>Batrachia</taxon>
        <taxon>Caudata</taxon>
        <taxon>Salamandroidea</taxon>
        <taxon>Salamandridae</taxon>
        <taxon>Pleurodelinae</taxon>
        <taxon>Pleurodeles</taxon>
    </lineage>
</organism>
<name>A0AAV7SUN0_PLEWA</name>
<evidence type="ECO:0000313" key="3">
    <source>
        <dbReference type="Proteomes" id="UP001066276"/>
    </source>
</evidence>
<accession>A0AAV7SUN0</accession>
<comment type="caution">
    <text evidence="2">The sequence shown here is derived from an EMBL/GenBank/DDBJ whole genome shotgun (WGS) entry which is preliminary data.</text>
</comment>
<sequence>TCADISRLSPPPGGGGGQGQIWGLRGGGVCEGLKMKITAQTDRGSFLLC</sequence>
<keyword evidence="3" id="KW-1185">Reference proteome</keyword>
<evidence type="ECO:0000256" key="1">
    <source>
        <dbReference type="SAM" id="MobiDB-lite"/>
    </source>
</evidence>
<proteinExistence type="predicted"/>
<dbReference type="AlphaFoldDB" id="A0AAV7SUN0"/>
<evidence type="ECO:0000313" key="2">
    <source>
        <dbReference type="EMBL" id="KAJ1167664.1"/>
    </source>
</evidence>
<feature type="non-terminal residue" evidence="2">
    <location>
        <position position="49"/>
    </location>
</feature>
<dbReference type="Proteomes" id="UP001066276">
    <property type="component" value="Chromosome 4_2"/>
</dbReference>
<protein>
    <submittedName>
        <fullName evidence="2">Uncharacterized protein</fullName>
    </submittedName>
</protein>
<gene>
    <name evidence="2" type="ORF">NDU88_008053</name>
</gene>